<dbReference type="EMBL" id="JASNQZ010000011">
    <property type="protein sequence ID" value="KAL0950559.1"/>
    <property type="molecule type" value="Genomic_DNA"/>
</dbReference>
<evidence type="ECO:0000256" key="4">
    <source>
        <dbReference type="ARBA" id="ARBA00022737"/>
    </source>
</evidence>
<evidence type="ECO:0000256" key="6">
    <source>
        <dbReference type="ARBA" id="ARBA00025767"/>
    </source>
</evidence>
<evidence type="ECO:0000313" key="9">
    <source>
        <dbReference type="EMBL" id="KAL0950559.1"/>
    </source>
</evidence>
<evidence type="ECO:0000313" key="10">
    <source>
        <dbReference type="Proteomes" id="UP001556367"/>
    </source>
</evidence>
<accession>A0ABR3J4J2</accession>
<evidence type="ECO:0000256" key="1">
    <source>
        <dbReference type="ARBA" id="ARBA00004604"/>
    </source>
</evidence>
<dbReference type="InterPro" id="IPR045161">
    <property type="entry name" value="Utp18"/>
</dbReference>
<reference evidence="10" key="1">
    <citation type="submission" date="2024-06" db="EMBL/GenBank/DDBJ databases">
        <title>Multi-omics analyses provide insights into the biosynthesis of the anticancer antibiotic pleurotin in Hohenbuehelia grisea.</title>
        <authorList>
            <person name="Weaver J.A."/>
            <person name="Alberti F."/>
        </authorList>
    </citation>
    <scope>NUCLEOTIDE SEQUENCE [LARGE SCALE GENOMIC DNA]</scope>
    <source>
        <strain evidence="10">T-177</strain>
    </source>
</reference>
<dbReference type="PANTHER" id="PTHR18359">
    <property type="entry name" value="WD-REPEAT PROTEIN-RELATED"/>
    <property type="match status" value="1"/>
</dbReference>
<dbReference type="PROSITE" id="PS50082">
    <property type="entry name" value="WD_REPEATS_2"/>
    <property type="match status" value="1"/>
</dbReference>
<sequence length="689" mass="73603">MAKHGRKRQKTGKEASQPQPLGSHNSLLDDAEKDDEERRLEELLFGTPFVPSEGKGKGKDLDLSLGLDDDGLESVDRGVGKEMEGLLDSDLFYVDDGAPVAAEYDSEEAPSFTPSDDEASDSDSDSSGSSSGSESSRSSPEPTKPQPSKSTRASAWVDPADAPISVAVAPGDASHSRLAKLRDAPDETTLSGREYERRLRRQFEKINPEPTWASTARDKLRGKRRRSSTGAGDGSDEDESRAEEAEEDDFDHLLNSTSGVLSNADKSRCTGKPRQIPPTTLRITRLRDANQAAQASGCGEIKVVAFHPSANIPLLAVGSADRRLRLFNIDGHTSPLLQTLHLPTLPMSSTSATFHPLGNHILLTGSRPFYFVYDMQSGDLRKSERGLWGTTFNGVNDASAVLSRSARRGGSGKSGKRASGPSTGEAIETHAFSPNDGSLLAVAGRGGYIHMVDWKSGTGQVIGSMKMTSGVKGLWWGNLPSANASGNDVLGADSHASSTGNHLISLSTDSEVYIWDVAERRCVRRWKDEGGFRGSGLVLAGSSNGSRSSLSIGSNTGLVNVYGADSLHPSVPDGRVSHPKPAKTLGNLVNPITTLRYNADGQLLVMASKEKKDAMRLNDVCVAGLRANAYLSPCVQVHTQSLTTFSNWPTSSTPLGHVTSVDFSAGSEYLAIGNTSGRVRLFYLRDYGV</sequence>
<feature type="compositionally biased region" description="Polar residues" evidence="8">
    <location>
        <begin position="14"/>
        <end position="26"/>
    </location>
</feature>
<feature type="repeat" description="WD" evidence="7">
    <location>
        <begin position="497"/>
        <end position="525"/>
    </location>
</feature>
<dbReference type="InterPro" id="IPR036322">
    <property type="entry name" value="WD40_repeat_dom_sf"/>
</dbReference>
<keyword evidence="5" id="KW-0539">Nucleus</keyword>
<comment type="subcellular location">
    <subcellularLocation>
        <location evidence="1">Nucleus</location>
        <location evidence="1">Nucleolus</location>
    </subcellularLocation>
</comment>
<protein>
    <recommendedName>
        <fullName evidence="11">WD40 repeat-like protein</fullName>
    </recommendedName>
</protein>
<dbReference type="PANTHER" id="PTHR18359:SF0">
    <property type="entry name" value="U3 SMALL NUCLEOLAR RNA-ASSOCIATED PROTEIN 18 HOMOLOG"/>
    <property type="match status" value="1"/>
</dbReference>
<organism evidence="9 10">
    <name type="scientific">Hohenbuehelia grisea</name>
    <dbReference type="NCBI Taxonomy" id="104357"/>
    <lineage>
        <taxon>Eukaryota</taxon>
        <taxon>Fungi</taxon>
        <taxon>Dikarya</taxon>
        <taxon>Basidiomycota</taxon>
        <taxon>Agaricomycotina</taxon>
        <taxon>Agaricomycetes</taxon>
        <taxon>Agaricomycetidae</taxon>
        <taxon>Agaricales</taxon>
        <taxon>Pleurotineae</taxon>
        <taxon>Pleurotaceae</taxon>
        <taxon>Hohenbuehelia</taxon>
    </lineage>
</organism>
<evidence type="ECO:0000256" key="5">
    <source>
        <dbReference type="ARBA" id="ARBA00023242"/>
    </source>
</evidence>
<comment type="similarity">
    <text evidence="6">Belongs to the WD repeat UTP18 family.</text>
</comment>
<feature type="compositionally biased region" description="Acidic residues" evidence="8">
    <location>
        <begin position="115"/>
        <end position="124"/>
    </location>
</feature>
<proteinExistence type="inferred from homology"/>
<keyword evidence="10" id="KW-1185">Reference proteome</keyword>
<feature type="region of interest" description="Disordered" evidence="8">
    <location>
        <begin position="403"/>
        <end position="430"/>
    </location>
</feature>
<gene>
    <name evidence="9" type="ORF">HGRIS_007362</name>
</gene>
<keyword evidence="3 7" id="KW-0853">WD repeat</keyword>
<evidence type="ECO:0000256" key="7">
    <source>
        <dbReference type="PROSITE-ProRule" id="PRU00221"/>
    </source>
</evidence>
<feature type="compositionally biased region" description="Basic residues" evidence="8">
    <location>
        <begin position="1"/>
        <end position="10"/>
    </location>
</feature>
<evidence type="ECO:0000256" key="2">
    <source>
        <dbReference type="ARBA" id="ARBA00022552"/>
    </source>
</evidence>
<dbReference type="SUPFAM" id="SSF50978">
    <property type="entry name" value="WD40 repeat-like"/>
    <property type="match status" value="1"/>
</dbReference>
<dbReference type="Gene3D" id="2.130.10.10">
    <property type="entry name" value="YVTN repeat-like/Quinoprotein amine dehydrogenase"/>
    <property type="match status" value="1"/>
</dbReference>
<dbReference type="SMART" id="SM00320">
    <property type="entry name" value="WD40"/>
    <property type="match status" value="6"/>
</dbReference>
<evidence type="ECO:0000256" key="3">
    <source>
        <dbReference type="ARBA" id="ARBA00022574"/>
    </source>
</evidence>
<dbReference type="InterPro" id="IPR015943">
    <property type="entry name" value="WD40/YVTN_repeat-like_dom_sf"/>
</dbReference>
<keyword evidence="4" id="KW-0677">Repeat</keyword>
<comment type="caution">
    <text evidence="9">The sequence shown here is derived from an EMBL/GenBank/DDBJ whole genome shotgun (WGS) entry which is preliminary data.</text>
</comment>
<dbReference type="Proteomes" id="UP001556367">
    <property type="component" value="Unassembled WGS sequence"/>
</dbReference>
<feature type="region of interest" description="Disordered" evidence="8">
    <location>
        <begin position="98"/>
        <end position="277"/>
    </location>
</feature>
<dbReference type="Pfam" id="PF00400">
    <property type="entry name" value="WD40"/>
    <property type="match status" value="1"/>
</dbReference>
<evidence type="ECO:0000256" key="8">
    <source>
        <dbReference type="SAM" id="MobiDB-lite"/>
    </source>
</evidence>
<keyword evidence="2" id="KW-0698">rRNA processing</keyword>
<name>A0ABR3J4J2_9AGAR</name>
<feature type="compositionally biased region" description="Low complexity" evidence="8">
    <location>
        <begin position="125"/>
        <end position="139"/>
    </location>
</feature>
<evidence type="ECO:0008006" key="11">
    <source>
        <dbReference type="Google" id="ProtNLM"/>
    </source>
</evidence>
<dbReference type="InterPro" id="IPR001680">
    <property type="entry name" value="WD40_rpt"/>
</dbReference>
<feature type="compositionally biased region" description="Acidic residues" evidence="8">
    <location>
        <begin position="234"/>
        <end position="250"/>
    </location>
</feature>
<feature type="compositionally biased region" description="Basic and acidic residues" evidence="8">
    <location>
        <begin position="193"/>
        <end position="207"/>
    </location>
</feature>
<feature type="region of interest" description="Disordered" evidence="8">
    <location>
        <begin position="1"/>
        <end position="76"/>
    </location>
</feature>